<dbReference type="EMBL" id="CAFBOV010000166">
    <property type="protein sequence ID" value="CAB5001807.1"/>
    <property type="molecule type" value="Genomic_DNA"/>
</dbReference>
<name>A0A6J7P8Y5_9ZZZZ</name>
<reference evidence="1" key="1">
    <citation type="submission" date="2020-05" db="EMBL/GenBank/DDBJ databases">
        <authorList>
            <person name="Chiriac C."/>
            <person name="Salcher M."/>
            <person name="Ghai R."/>
            <person name="Kavagutti S V."/>
        </authorList>
    </citation>
    <scope>NUCLEOTIDE SEQUENCE</scope>
</reference>
<accession>A0A6J7P8Y5</accession>
<organism evidence="1">
    <name type="scientific">freshwater metagenome</name>
    <dbReference type="NCBI Taxonomy" id="449393"/>
    <lineage>
        <taxon>unclassified sequences</taxon>
        <taxon>metagenomes</taxon>
        <taxon>ecological metagenomes</taxon>
    </lineage>
</organism>
<dbReference type="AlphaFoldDB" id="A0A6J7P8Y5"/>
<proteinExistence type="predicted"/>
<sequence>MVAVVALVASVVTTSYARSGYFVAYEDETPAARVLIYQGKEFLWFNPTIEADSTLIRSDLNLVLDAEIVTRPDFSSPTDVQKYVNQIREVVDGN</sequence>
<evidence type="ECO:0000313" key="1">
    <source>
        <dbReference type="EMBL" id="CAB5001807.1"/>
    </source>
</evidence>
<protein>
    <submittedName>
        <fullName evidence="1">Unannotated protein</fullName>
    </submittedName>
</protein>
<gene>
    <name evidence="1" type="ORF">UFOPK4020_00864</name>
</gene>